<dbReference type="SUPFAM" id="SSF81383">
    <property type="entry name" value="F-box domain"/>
    <property type="match status" value="2"/>
</dbReference>
<dbReference type="PANTHER" id="PTHR31672:SF13">
    <property type="entry name" value="F-BOX PROTEIN CPR30-LIKE"/>
    <property type="match status" value="1"/>
</dbReference>
<reference evidence="2" key="1">
    <citation type="submission" date="2023-03" db="EMBL/GenBank/DDBJ databases">
        <title>Chromosome-scale reference genome and RAD-based genetic map of yellow starthistle (Centaurea solstitialis) reveal putative structural variation and QTLs associated with invader traits.</title>
        <authorList>
            <person name="Reatini B."/>
            <person name="Cang F.A."/>
            <person name="Jiang Q."/>
            <person name="Mckibben M.T.W."/>
            <person name="Barker M.S."/>
            <person name="Rieseberg L.H."/>
            <person name="Dlugosch K.M."/>
        </authorList>
    </citation>
    <scope>NUCLEOTIDE SEQUENCE</scope>
    <source>
        <strain evidence="2">CAN-66</strain>
        <tissue evidence="2">Leaf</tissue>
    </source>
</reference>
<dbReference type="InterPro" id="IPR050796">
    <property type="entry name" value="SCF_F-box_component"/>
</dbReference>
<dbReference type="InterPro" id="IPR011043">
    <property type="entry name" value="Gal_Oxase/kelch_b-propeller"/>
</dbReference>
<evidence type="ECO:0000313" key="2">
    <source>
        <dbReference type="EMBL" id="KAJ9562338.1"/>
    </source>
</evidence>
<dbReference type="CDD" id="cd22157">
    <property type="entry name" value="F-box_AtFBW1-like"/>
    <property type="match status" value="2"/>
</dbReference>
<evidence type="ECO:0000259" key="1">
    <source>
        <dbReference type="PROSITE" id="PS50181"/>
    </source>
</evidence>
<proteinExistence type="predicted"/>
<dbReference type="InterPro" id="IPR036047">
    <property type="entry name" value="F-box-like_dom_sf"/>
</dbReference>
<dbReference type="EMBL" id="JARYMX010000002">
    <property type="protein sequence ID" value="KAJ9562338.1"/>
    <property type="molecule type" value="Genomic_DNA"/>
</dbReference>
<accession>A0AA38TSJ7</accession>
<dbReference type="SMART" id="SM00256">
    <property type="entry name" value="FBOX"/>
    <property type="match status" value="2"/>
</dbReference>
<sequence>MGVLLVFAFERKGYGKKDKRNRDNLLKNWSPRLPIAELEKKRDKSHQSDFSKTPFWPRERERESFLGNQIEIERESACGIVAEPTTKRTKIHESMENTIIPDDVLRNILSRLSAKPLMRFRCVSKHWNSLISNPYFMNSRSHRMILMHSGRTGLYAFDPKHQSVVKLTYPFEHQIYECKIIGTLNGIVLLVLQKYIYGASIIILYNPLTRATNELPGLPLPCCVMAAMTGRIYGFCHGNIITAKASCLCPSSNTYNNCNVFSLKNGSWTTPKTTFAGGNEFVETVGMFLNGFLHWIACLLDEFHIVVLDVTEMVVTQMDAPPLTTYYCYRRLSVLGMLHGCLCMSSVWSNGFDVWVREQSEWSKQYSFALPFYRYGCNNRLDVSILEDGRVLVKDEVSNLIIMCHLFERCYYIFKCASEIRVANIVNDHEHGNHDRVGKPFEYVESLVSPSDICHCATQDYNPKWNLLHHCNTLQLLPCSVSNSDDLVGDSKAEIGTLAVDNQGLLASGDPILCFHIHESMENTIIPDDVLRNILSRLSAKPLMRFRCVSKHWNSLISNPCFMNSRSHRMILMHSGLTGLYAFDPKHQSVVKLTYPFEHQIYECKIIGTLNGIVLLVLQKYIYGACIIILYNPLTRATKELPGLPLPCCVMAAMTGRIYGFAHGNIITAKASCLCPSSNTYNNCNVFSLKSGSWTTPKTTFAGGNEFVEKVGMFLNGFLHWIACLLDEFYIVVLDVTEMVVTQMDAPPLTTYYCYRRLSVLGMLQGCLCMSSVWSNGFDVWVREQSEWSKQYSFALPFYRYGCNNRLDVSILEDGRILVKDEVSNLIVICHLLERYYYIFKCASEIGVANIVYYHKHGDYDRVGRPFEYVESLVSPSDICNTFQPSGKAWAWHSHEPEFEPLERSVVRDGKKTRTRWGNLKPELNGTGRDKSFRVTDRGSGQKQGFFRGSGHSGETKLFGETVETNIFYLKLHIKTFVKVLVSRGLTVTAWSHMILSHKCLCGDFRRLNKYENNDKLSLI</sequence>
<organism evidence="2 3">
    <name type="scientific">Centaurea solstitialis</name>
    <name type="common">yellow star-thistle</name>
    <dbReference type="NCBI Taxonomy" id="347529"/>
    <lineage>
        <taxon>Eukaryota</taxon>
        <taxon>Viridiplantae</taxon>
        <taxon>Streptophyta</taxon>
        <taxon>Embryophyta</taxon>
        <taxon>Tracheophyta</taxon>
        <taxon>Spermatophyta</taxon>
        <taxon>Magnoliopsida</taxon>
        <taxon>eudicotyledons</taxon>
        <taxon>Gunneridae</taxon>
        <taxon>Pentapetalae</taxon>
        <taxon>asterids</taxon>
        <taxon>campanulids</taxon>
        <taxon>Asterales</taxon>
        <taxon>Asteraceae</taxon>
        <taxon>Carduoideae</taxon>
        <taxon>Cardueae</taxon>
        <taxon>Centaureinae</taxon>
        <taxon>Centaurea</taxon>
    </lineage>
</organism>
<dbReference type="PROSITE" id="PS50181">
    <property type="entry name" value="FBOX"/>
    <property type="match status" value="2"/>
</dbReference>
<dbReference type="Pfam" id="PF00646">
    <property type="entry name" value="F-box"/>
    <property type="match status" value="2"/>
</dbReference>
<keyword evidence="3" id="KW-1185">Reference proteome</keyword>
<name>A0AA38TSJ7_9ASTR</name>
<dbReference type="PANTHER" id="PTHR31672">
    <property type="entry name" value="BNACNNG10540D PROTEIN"/>
    <property type="match status" value="1"/>
</dbReference>
<dbReference type="Gene3D" id="1.20.1280.50">
    <property type="match status" value="2"/>
</dbReference>
<gene>
    <name evidence="2" type="ORF">OSB04_007498</name>
</gene>
<dbReference type="SUPFAM" id="SSF50965">
    <property type="entry name" value="Galactose oxidase, central domain"/>
    <property type="match status" value="2"/>
</dbReference>
<dbReference type="InterPro" id="IPR001810">
    <property type="entry name" value="F-box_dom"/>
</dbReference>
<comment type="caution">
    <text evidence="2">The sequence shown here is derived from an EMBL/GenBank/DDBJ whole genome shotgun (WGS) entry which is preliminary data.</text>
</comment>
<evidence type="ECO:0000313" key="3">
    <source>
        <dbReference type="Proteomes" id="UP001172457"/>
    </source>
</evidence>
<protein>
    <recommendedName>
        <fullName evidence="1">F-box domain-containing protein</fullName>
    </recommendedName>
</protein>
<feature type="domain" description="F-box" evidence="1">
    <location>
        <begin position="94"/>
        <end position="144"/>
    </location>
</feature>
<feature type="domain" description="F-box" evidence="1">
    <location>
        <begin position="520"/>
        <end position="570"/>
    </location>
</feature>
<dbReference type="Proteomes" id="UP001172457">
    <property type="component" value="Chromosome 2"/>
</dbReference>
<dbReference type="AlphaFoldDB" id="A0AA38TSJ7"/>